<comment type="caution">
    <text evidence="5">The sequence shown here is derived from an EMBL/GenBank/DDBJ whole genome shotgun (WGS) entry which is preliminary data.</text>
</comment>
<dbReference type="Proteomes" id="UP000663856">
    <property type="component" value="Unassembled WGS sequence"/>
</dbReference>
<dbReference type="OrthoDB" id="10080150at2759"/>
<feature type="chain" id="PRO_5036230912" description="SH3 domain-containing protein" evidence="1">
    <location>
        <begin position="24"/>
        <end position="97"/>
    </location>
</feature>
<dbReference type="AlphaFoldDB" id="A0A816X3D6"/>
<dbReference type="EMBL" id="CAJNOW010010368">
    <property type="protein sequence ID" value="CAF1579697.1"/>
    <property type="molecule type" value="Genomic_DNA"/>
</dbReference>
<dbReference type="Proteomes" id="UP000663824">
    <property type="component" value="Unassembled WGS sequence"/>
</dbReference>
<evidence type="ECO:0000313" key="3">
    <source>
        <dbReference type="EMBL" id="CAF2053531.1"/>
    </source>
</evidence>
<keyword evidence="1" id="KW-0732">Signal</keyword>
<protein>
    <recommendedName>
        <fullName evidence="7">SH3 domain-containing protein</fullName>
    </recommendedName>
</protein>
<evidence type="ECO:0000256" key="1">
    <source>
        <dbReference type="SAM" id="SignalP"/>
    </source>
</evidence>
<gene>
    <name evidence="2" type="ORF">KQP761_LOCUS20026</name>
    <name evidence="3" type="ORF">MBJ925_LOCUS13611</name>
    <name evidence="5" type="ORF">WKI299_LOCUS28532</name>
    <name evidence="4" type="ORF">XDN619_LOCUS24540</name>
</gene>
<evidence type="ECO:0008006" key="7">
    <source>
        <dbReference type="Google" id="ProtNLM"/>
    </source>
</evidence>
<proteinExistence type="predicted"/>
<dbReference type="EMBL" id="CAJNRE010006291">
    <property type="protein sequence ID" value="CAF2053531.1"/>
    <property type="molecule type" value="Genomic_DNA"/>
</dbReference>
<dbReference type="Proteomes" id="UP000663834">
    <property type="component" value="Unassembled WGS sequence"/>
</dbReference>
<reference evidence="5" key="1">
    <citation type="submission" date="2021-02" db="EMBL/GenBank/DDBJ databases">
        <authorList>
            <person name="Nowell W R."/>
        </authorList>
    </citation>
    <scope>NUCLEOTIDE SEQUENCE</scope>
</reference>
<evidence type="ECO:0000313" key="6">
    <source>
        <dbReference type="Proteomes" id="UP000663856"/>
    </source>
</evidence>
<organism evidence="5 6">
    <name type="scientific">Rotaria magnacalcarata</name>
    <dbReference type="NCBI Taxonomy" id="392030"/>
    <lineage>
        <taxon>Eukaryota</taxon>
        <taxon>Metazoa</taxon>
        <taxon>Spiralia</taxon>
        <taxon>Gnathifera</taxon>
        <taxon>Rotifera</taxon>
        <taxon>Eurotatoria</taxon>
        <taxon>Bdelloidea</taxon>
        <taxon>Philodinida</taxon>
        <taxon>Philodinidae</taxon>
        <taxon>Rotaria</taxon>
    </lineage>
</organism>
<dbReference type="EMBL" id="CAJNRF010012516">
    <property type="protein sequence ID" value="CAF2141819.1"/>
    <property type="molecule type" value="Genomic_DNA"/>
</dbReference>
<feature type="signal peptide" evidence="1">
    <location>
        <begin position="1"/>
        <end position="23"/>
    </location>
</feature>
<dbReference type="EMBL" id="CAJNRG010011141">
    <property type="protein sequence ID" value="CAF2129832.1"/>
    <property type="molecule type" value="Genomic_DNA"/>
</dbReference>
<sequence length="97" mass="10854">MAMNFHLLQALLLLCMISYTCQATNAITCHRSGSMRKCASSTCGIIRHVDYDASFPCNCYIRGKDAGKDLKWFRVNLDKGAYGYISSYYCSGDVKLC</sequence>
<evidence type="ECO:0000313" key="2">
    <source>
        <dbReference type="EMBL" id="CAF1579697.1"/>
    </source>
</evidence>
<accession>A0A816X3D6</accession>
<evidence type="ECO:0000313" key="4">
    <source>
        <dbReference type="EMBL" id="CAF2129832.1"/>
    </source>
</evidence>
<name>A0A816X3D6_9BILA</name>
<evidence type="ECO:0000313" key="5">
    <source>
        <dbReference type="EMBL" id="CAF2141819.1"/>
    </source>
</evidence>
<dbReference type="Proteomes" id="UP000663887">
    <property type="component" value="Unassembled WGS sequence"/>
</dbReference>